<sequence>MRMQPEVLLVLVVLVVGIEPLPASQEASVDRCVATSESKMEYVCNDGEYEITNNLVFSSKDVTIICKETRLNCSRFPSVDFGSNQTVNKLTILKCGIDEPMSCFLAKMKIADVKKVYLTNLLMPLTARHIEGLRATTHLLIYNTVTPSMQKPILHEISALLPRLVGLTITGSQLTLAPGLLQAPLLEYLELLADSISDLPPGSFRGLSSLDRLLLWNNAIVDINNDTFAGLEKVRKVDLTKNRISVLRGGALSPLRGLETLFLEKNPLRHLYDGFLQGLDHLNLIQISSSEPLILDPRAFADIKSLRYVILKECRLQELPSTVFQGSKAIQKLTLKNNRIERLHPEVFRDQTEMIRLDLSENQLTNIAVDLFIPLKKLEELYLSSNQLEIFPDALFSALTSLHTLSVANNKLTQIGATAFQGAPLGLLTPEEKNKEYYGTVYCIKDGIIRMQILDKFIEDVCQIWSLVPTEPNPSRHIMSQSNSNDDPFVGKHMTVDLRNNNISTIFLDSLSIPQQKTPAYFTLDQNPLKCDCEIYSFVKLATSSNHTQNSPESARCNAPTWLQGTGLTRLSLGDSVC</sequence>
<gene>
    <name evidence="1" type="ORF">K1T71_014702</name>
</gene>
<reference evidence="1 2" key="1">
    <citation type="journal article" date="2021" name="Front. Genet.">
        <title>Chromosome-Level Genome Assembly Reveals Significant Gene Expansion in the Toll and IMD Signaling Pathways of Dendrolimus kikuchii.</title>
        <authorList>
            <person name="Zhou J."/>
            <person name="Wu P."/>
            <person name="Xiong Z."/>
            <person name="Liu N."/>
            <person name="Zhao N."/>
            <person name="Ji M."/>
            <person name="Qiu Y."/>
            <person name="Yang B."/>
        </authorList>
    </citation>
    <scope>NUCLEOTIDE SEQUENCE [LARGE SCALE GENOMIC DNA]</scope>
    <source>
        <strain evidence="1">Ann1</strain>
    </source>
</reference>
<keyword evidence="2" id="KW-1185">Reference proteome</keyword>
<proteinExistence type="predicted"/>
<accession>A0ACC1CEW6</accession>
<dbReference type="Proteomes" id="UP000824533">
    <property type="component" value="Linkage Group LG29"/>
</dbReference>
<evidence type="ECO:0000313" key="1">
    <source>
        <dbReference type="EMBL" id="KAJ0170096.1"/>
    </source>
</evidence>
<name>A0ACC1CEW6_9NEOP</name>
<dbReference type="EMBL" id="CM034415">
    <property type="protein sequence ID" value="KAJ0170096.1"/>
    <property type="molecule type" value="Genomic_DNA"/>
</dbReference>
<comment type="caution">
    <text evidence="1">The sequence shown here is derived from an EMBL/GenBank/DDBJ whole genome shotgun (WGS) entry which is preliminary data.</text>
</comment>
<organism evidence="1 2">
    <name type="scientific">Dendrolimus kikuchii</name>
    <dbReference type="NCBI Taxonomy" id="765133"/>
    <lineage>
        <taxon>Eukaryota</taxon>
        <taxon>Metazoa</taxon>
        <taxon>Ecdysozoa</taxon>
        <taxon>Arthropoda</taxon>
        <taxon>Hexapoda</taxon>
        <taxon>Insecta</taxon>
        <taxon>Pterygota</taxon>
        <taxon>Neoptera</taxon>
        <taxon>Endopterygota</taxon>
        <taxon>Lepidoptera</taxon>
        <taxon>Glossata</taxon>
        <taxon>Ditrysia</taxon>
        <taxon>Bombycoidea</taxon>
        <taxon>Lasiocampidae</taxon>
        <taxon>Dendrolimus</taxon>
    </lineage>
</organism>
<evidence type="ECO:0000313" key="2">
    <source>
        <dbReference type="Proteomes" id="UP000824533"/>
    </source>
</evidence>
<protein>
    <submittedName>
        <fullName evidence="1">Uncharacterized protein</fullName>
    </submittedName>
</protein>